<dbReference type="InterPro" id="IPR010982">
    <property type="entry name" value="Lambda_DNA-bd_dom_sf"/>
</dbReference>
<gene>
    <name evidence="2" type="ORF">D7S86_27090</name>
</gene>
<dbReference type="OrthoDB" id="9796786at2"/>
<dbReference type="GO" id="GO:0001046">
    <property type="term" value="F:core promoter sequence-specific DNA binding"/>
    <property type="evidence" value="ECO:0007669"/>
    <property type="project" value="TreeGrafter"/>
</dbReference>
<evidence type="ECO:0000313" key="2">
    <source>
        <dbReference type="EMBL" id="RKP44698.1"/>
    </source>
</evidence>
<dbReference type="Proteomes" id="UP000270342">
    <property type="component" value="Unassembled WGS sequence"/>
</dbReference>
<accession>A0A494X1U0</accession>
<dbReference type="InterPro" id="IPR001387">
    <property type="entry name" value="Cro/C1-type_HTH"/>
</dbReference>
<evidence type="ECO:0000259" key="1">
    <source>
        <dbReference type="PROSITE" id="PS50943"/>
    </source>
</evidence>
<feature type="domain" description="HTH cro/C1-type" evidence="1">
    <location>
        <begin position="63"/>
        <end position="116"/>
    </location>
</feature>
<dbReference type="InterPro" id="IPR039060">
    <property type="entry name" value="Antitox_HigA"/>
</dbReference>
<dbReference type="Gene3D" id="1.10.260.40">
    <property type="entry name" value="lambda repressor-like DNA-binding domains"/>
    <property type="match status" value="1"/>
</dbReference>
<dbReference type="SUPFAM" id="SSF47413">
    <property type="entry name" value="lambda repressor-like DNA-binding domains"/>
    <property type="match status" value="1"/>
</dbReference>
<dbReference type="PROSITE" id="PS50943">
    <property type="entry name" value="HTH_CROC1"/>
    <property type="match status" value="1"/>
</dbReference>
<comment type="caution">
    <text evidence="2">The sequence shown here is derived from an EMBL/GenBank/DDBJ whole genome shotgun (WGS) entry which is preliminary data.</text>
</comment>
<dbReference type="PANTHER" id="PTHR40455">
    <property type="entry name" value="ANTITOXIN HIGA"/>
    <property type="match status" value="1"/>
</dbReference>
<proteinExistence type="predicted"/>
<keyword evidence="3" id="KW-1185">Reference proteome</keyword>
<evidence type="ECO:0000313" key="3">
    <source>
        <dbReference type="Proteomes" id="UP000270342"/>
    </source>
</evidence>
<reference evidence="2 3" key="1">
    <citation type="submission" date="2018-10" db="EMBL/GenBank/DDBJ databases">
        <title>Robbsia sp. DHC34, isolated from soil.</title>
        <authorList>
            <person name="Gao Z.-H."/>
            <person name="Qiu L.-H."/>
        </authorList>
    </citation>
    <scope>NUCLEOTIDE SEQUENCE [LARGE SCALE GENOMIC DNA]</scope>
    <source>
        <strain evidence="2 3">DHC34</strain>
    </source>
</reference>
<dbReference type="GO" id="GO:0006355">
    <property type="term" value="P:regulation of DNA-templated transcription"/>
    <property type="evidence" value="ECO:0007669"/>
    <property type="project" value="InterPro"/>
</dbReference>
<dbReference type="RefSeq" id="WP_121091245.1">
    <property type="nucleotide sequence ID" value="NZ_RBZU01000019.1"/>
</dbReference>
<dbReference type="EMBL" id="RBZU01000019">
    <property type="protein sequence ID" value="RKP44698.1"/>
    <property type="molecule type" value="Genomic_DNA"/>
</dbReference>
<dbReference type="AlphaFoldDB" id="A0A494X1U0"/>
<name>A0A494X1U0_9BURK</name>
<dbReference type="PANTHER" id="PTHR40455:SF1">
    <property type="entry name" value="ANTITOXIN HIGA"/>
    <property type="match status" value="1"/>
</dbReference>
<organism evidence="2 3">
    <name type="scientific">Pararobbsia silviterrae</name>
    <dbReference type="NCBI Taxonomy" id="1792498"/>
    <lineage>
        <taxon>Bacteria</taxon>
        <taxon>Pseudomonadati</taxon>
        <taxon>Pseudomonadota</taxon>
        <taxon>Betaproteobacteria</taxon>
        <taxon>Burkholderiales</taxon>
        <taxon>Burkholderiaceae</taxon>
        <taxon>Pararobbsia</taxon>
    </lineage>
</organism>
<protein>
    <submittedName>
        <fullName evidence="2">Transcriptional regulator</fullName>
    </submittedName>
</protein>
<sequence>MEIRPLHSEVDYEATLVRVSALVDMDPEVGTPDGDELEILSILVERYEAEHFPMERPDPIEAIRFRMEQAGLGVQDMAEYIGPKHRVYEILNGRRHLTLPMIRRLHQGLNIPASVLIGEAV</sequence>